<reference evidence="1 2" key="1">
    <citation type="submission" date="2019-04" db="EMBL/GenBank/DDBJ databases">
        <title>Streptomyces oryziradicis sp. nov., a novel actinomycete isolated from rhizosphere soil of rice (Oryza sativa L.).</title>
        <authorList>
            <person name="Li C."/>
        </authorList>
    </citation>
    <scope>NUCLEOTIDE SEQUENCE [LARGE SCALE GENOMIC DNA]</scope>
    <source>
        <strain evidence="1 2">NEAU-C40</strain>
    </source>
</reference>
<accession>A0A4U0SEG4</accession>
<protein>
    <submittedName>
        <fullName evidence="1">SRPBCC family protein</fullName>
    </submittedName>
</protein>
<dbReference type="OrthoDB" id="4823586at2"/>
<dbReference type="Gene3D" id="3.30.530.20">
    <property type="match status" value="1"/>
</dbReference>
<dbReference type="RefSeq" id="WP_136727331.1">
    <property type="nucleotide sequence ID" value="NZ_SUMC01000037.1"/>
</dbReference>
<dbReference type="EMBL" id="SUMC01000037">
    <property type="protein sequence ID" value="TKA06557.1"/>
    <property type="molecule type" value="Genomic_DNA"/>
</dbReference>
<proteinExistence type="predicted"/>
<organism evidence="1 2">
    <name type="scientific">Actinacidiphila oryziradicis</name>
    <dbReference type="NCBI Taxonomy" id="2571141"/>
    <lineage>
        <taxon>Bacteria</taxon>
        <taxon>Bacillati</taxon>
        <taxon>Actinomycetota</taxon>
        <taxon>Actinomycetes</taxon>
        <taxon>Kitasatosporales</taxon>
        <taxon>Streptomycetaceae</taxon>
        <taxon>Actinacidiphila</taxon>
    </lineage>
</organism>
<dbReference type="Proteomes" id="UP000305778">
    <property type="component" value="Unassembled WGS sequence"/>
</dbReference>
<gene>
    <name evidence="1" type="ORF">FCI23_31280</name>
</gene>
<dbReference type="AlphaFoldDB" id="A0A4U0SEG4"/>
<comment type="caution">
    <text evidence="1">The sequence shown here is derived from an EMBL/GenBank/DDBJ whole genome shotgun (WGS) entry which is preliminary data.</text>
</comment>
<evidence type="ECO:0000313" key="2">
    <source>
        <dbReference type="Proteomes" id="UP000305778"/>
    </source>
</evidence>
<keyword evidence="2" id="KW-1185">Reference proteome</keyword>
<name>A0A4U0SEG4_9ACTN</name>
<evidence type="ECO:0000313" key="1">
    <source>
        <dbReference type="EMBL" id="TKA06557.1"/>
    </source>
</evidence>
<dbReference type="InterPro" id="IPR023393">
    <property type="entry name" value="START-like_dom_sf"/>
</dbReference>
<sequence>MALIRVERQSRLSVEEAWRRLTDWQRHAAHAPLTTIIVTTPPPTGPGTRFVARTGAGCFGFDDPMEVVRWEPPSGGRPGHCTLAKRGSVITGWAEIEVRLHARGSQVVWLEDLRVAKLPRLFDTPTAWSGRLFFGRAVAGLLSEQARDVI</sequence>
<dbReference type="SUPFAM" id="SSF55961">
    <property type="entry name" value="Bet v1-like"/>
    <property type="match status" value="1"/>
</dbReference>